<proteinExistence type="predicted"/>
<comment type="caution">
    <text evidence="1">The sequence shown here is derived from an EMBL/GenBank/DDBJ whole genome shotgun (WGS) entry which is preliminary data.</text>
</comment>
<accession>A0A0R0LU68</accession>
<feature type="non-terminal residue" evidence="1">
    <location>
        <position position="1"/>
    </location>
</feature>
<organism evidence="1 2">
    <name type="scientific">Pseudoloma neurophilia</name>
    <dbReference type="NCBI Taxonomy" id="146866"/>
    <lineage>
        <taxon>Eukaryota</taxon>
        <taxon>Fungi</taxon>
        <taxon>Fungi incertae sedis</taxon>
        <taxon>Microsporidia</taxon>
        <taxon>Pseudoloma</taxon>
    </lineage>
</organism>
<evidence type="ECO:0000313" key="2">
    <source>
        <dbReference type="Proteomes" id="UP000051530"/>
    </source>
</evidence>
<name>A0A0R0LU68_9MICR</name>
<protein>
    <submittedName>
        <fullName evidence="1">Uncharacterized protein</fullName>
    </submittedName>
</protein>
<evidence type="ECO:0000313" key="1">
    <source>
        <dbReference type="EMBL" id="KRH92969.1"/>
    </source>
</evidence>
<keyword evidence="2" id="KW-1185">Reference proteome</keyword>
<dbReference type="EMBL" id="LGUB01000558">
    <property type="protein sequence ID" value="KRH92969.1"/>
    <property type="molecule type" value="Genomic_DNA"/>
</dbReference>
<dbReference type="Proteomes" id="UP000051530">
    <property type="component" value="Unassembled WGS sequence"/>
</dbReference>
<sequence>IKQKIGPQNCKKRVKVYHSENEHNGLNHFKTFDESGNLIDVIDHNAREHDCLYSVIEYHTEISRHDQKKI</sequence>
<reference evidence="1 2" key="1">
    <citation type="submission" date="2015-07" db="EMBL/GenBank/DDBJ databases">
        <title>The genome of Pseudoloma neurophilia, a relevant intracellular parasite of the zebrafish.</title>
        <authorList>
            <person name="Ndikumana S."/>
            <person name="Pelin A."/>
            <person name="Sanders J."/>
            <person name="Corradi N."/>
        </authorList>
    </citation>
    <scope>NUCLEOTIDE SEQUENCE [LARGE SCALE GENOMIC DNA]</scope>
    <source>
        <strain evidence="1 2">MK1</strain>
    </source>
</reference>
<gene>
    <name evidence="1" type="ORF">M153_19070002365</name>
</gene>
<dbReference type="AlphaFoldDB" id="A0A0R0LU68"/>
<dbReference type="VEuPathDB" id="MicrosporidiaDB:M153_19070002365"/>